<gene>
    <name evidence="6" type="ORF">GQ55_4G243200</name>
</gene>
<sequence>MASAMPLALLLLCLLVTHAYGSRPVLLRSTDDSGASPSSDACRPSIPSCRDGPGHSNGNKLPLVHRLRPCSPLGGSGARKHGKASLDEILHRDGLRLRYLSGSGVQAAAAAAPAPASSATPASGLSVPATQNVISSLPGVFDYTVLAGYGTPAQQLPLYFDVSGMSNLRCKPCFSGSSGAAPCDRAFDPSLSSSFSTVPCGSPDCRETTCSSGSSCTFTFQNSTFVFGNGTVVTDTLTLSPSATFEDFAAGCMQLDNLFSDGAAVGNIDLCRSRHSLATRVLLSSPPGTAAFSYCLPADTDTHGFLNIAPALSDYSGLAGVKYVPLVTNPRGPNFYYVDLVAITIDGKDLPIPPATFRGNGTMIDSQSVFTYLNPPIYAALRDEFRWAMAKYPPAPAFSDLDTCYNFTGLQYIELPDVTLRFGNGETMDLDDRQFMYFFREHLDDDFPFGCLAFGTSPDTNFPWNLLGSQVQRTKEIVYDVRGGTVAFVPSRCGLR</sequence>
<feature type="domain" description="Peptidase A1" evidence="5">
    <location>
        <begin position="143"/>
        <end position="489"/>
    </location>
</feature>
<evidence type="ECO:0000256" key="4">
    <source>
        <dbReference type="SAM" id="SignalP"/>
    </source>
</evidence>
<dbReference type="AlphaFoldDB" id="A0A2T7DZS7"/>
<feature type="active site" evidence="2">
    <location>
        <position position="161"/>
    </location>
</feature>
<evidence type="ECO:0000259" key="5">
    <source>
        <dbReference type="PROSITE" id="PS51767"/>
    </source>
</evidence>
<protein>
    <recommendedName>
        <fullName evidence="5">Peptidase A1 domain-containing protein</fullName>
    </recommendedName>
</protein>
<feature type="signal peptide" evidence="4">
    <location>
        <begin position="1"/>
        <end position="21"/>
    </location>
</feature>
<dbReference type="PROSITE" id="PS51767">
    <property type="entry name" value="PEPTIDASE_A1"/>
    <property type="match status" value="1"/>
</dbReference>
<dbReference type="InterPro" id="IPR001461">
    <property type="entry name" value="Aspartic_peptidase_A1"/>
</dbReference>
<dbReference type="InterPro" id="IPR032861">
    <property type="entry name" value="TAXi_N"/>
</dbReference>
<evidence type="ECO:0000256" key="2">
    <source>
        <dbReference type="PIRSR" id="PIRSR601461-1"/>
    </source>
</evidence>
<name>A0A2T7DZS7_9POAL</name>
<dbReference type="InterPro" id="IPR033121">
    <property type="entry name" value="PEPTIDASE_A1"/>
</dbReference>
<evidence type="ECO:0000313" key="7">
    <source>
        <dbReference type="Proteomes" id="UP000244336"/>
    </source>
</evidence>
<dbReference type="PANTHER" id="PTHR13683">
    <property type="entry name" value="ASPARTYL PROTEASES"/>
    <property type="match status" value="1"/>
</dbReference>
<dbReference type="InterPro" id="IPR002186">
    <property type="entry name" value="Neocarzinostatin_fam"/>
</dbReference>
<dbReference type="InterPro" id="IPR032799">
    <property type="entry name" value="TAXi_C"/>
</dbReference>
<feature type="active site" evidence="2">
    <location>
        <position position="365"/>
    </location>
</feature>
<dbReference type="SUPFAM" id="SSF50630">
    <property type="entry name" value="Acid proteases"/>
    <property type="match status" value="1"/>
</dbReference>
<dbReference type="EMBL" id="CM009752">
    <property type="protein sequence ID" value="PUZ61090.1"/>
    <property type="molecule type" value="Genomic_DNA"/>
</dbReference>
<reference evidence="6 7" key="1">
    <citation type="submission" date="2018-04" db="EMBL/GenBank/DDBJ databases">
        <title>WGS assembly of Panicum hallii var. hallii HAL2.</title>
        <authorList>
            <person name="Lovell J."/>
            <person name="Jenkins J."/>
            <person name="Lowry D."/>
            <person name="Mamidi S."/>
            <person name="Sreedasyam A."/>
            <person name="Weng X."/>
            <person name="Barry K."/>
            <person name="Bonette J."/>
            <person name="Campitelli B."/>
            <person name="Daum C."/>
            <person name="Gordon S."/>
            <person name="Gould B."/>
            <person name="Lipzen A."/>
            <person name="MacQueen A."/>
            <person name="Palacio-Mejia J."/>
            <person name="Plott C."/>
            <person name="Shakirov E."/>
            <person name="Shu S."/>
            <person name="Yoshinaga Y."/>
            <person name="Zane M."/>
            <person name="Rokhsar D."/>
            <person name="Grimwood J."/>
            <person name="Schmutz J."/>
            <person name="Juenger T."/>
        </authorList>
    </citation>
    <scope>NUCLEOTIDE SEQUENCE [LARGE SCALE GENOMIC DNA]</scope>
    <source>
        <strain evidence="7">cv. HAL2</strain>
    </source>
</reference>
<keyword evidence="7" id="KW-1185">Reference proteome</keyword>
<comment type="similarity">
    <text evidence="1">Belongs to the peptidase A1 family.</text>
</comment>
<dbReference type="GO" id="GO:0006508">
    <property type="term" value="P:proteolysis"/>
    <property type="evidence" value="ECO:0007669"/>
    <property type="project" value="InterPro"/>
</dbReference>
<evidence type="ECO:0000313" key="6">
    <source>
        <dbReference type="EMBL" id="PUZ61090.1"/>
    </source>
</evidence>
<dbReference type="GO" id="GO:0006952">
    <property type="term" value="P:defense response"/>
    <property type="evidence" value="ECO:0007669"/>
    <property type="project" value="InterPro"/>
</dbReference>
<dbReference type="PANTHER" id="PTHR13683:SF846">
    <property type="entry name" value="PEPTIDASE A1 DOMAIN-CONTAINING PROTEIN"/>
    <property type="match status" value="1"/>
</dbReference>
<accession>A0A2T7DZS7</accession>
<dbReference type="Pfam" id="PF14541">
    <property type="entry name" value="TAXi_C"/>
    <property type="match status" value="1"/>
</dbReference>
<dbReference type="GO" id="GO:0004190">
    <property type="term" value="F:aspartic-type endopeptidase activity"/>
    <property type="evidence" value="ECO:0007669"/>
    <property type="project" value="InterPro"/>
</dbReference>
<dbReference type="InterPro" id="IPR021109">
    <property type="entry name" value="Peptidase_aspartic_dom_sf"/>
</dbReference>
<proteinExistence type="inferred from homology"/>
<dbReference type="Gene3D" id="2.40.70.10">
    <property type="entry name" value="Acid Proteases"/>
    <property type="match status" value="2"/>
</dbReference>
<evidence type="ECO:0000256" key="3">
    <source>
        <dbReference type="SAM" id="MobiDB-lite"/>
    </source>
</evidence>
<keyword evidence="4" id="KW-0732">Signal</keyword>
<organism evidence="6 7">
    <name type="scientific">Panicum hallii var. hallii</name>
    <dbReference type="NCBI Taxonomy" id="1504633"/>
    <lineage>
        <taxon>Eukaryota</taxon>
        <taxon>Viridiplantae</taxon>
        <taxon>Streptophyta</taxon>
        <taxon>Embryophyta</taxon>
        <taxon>Tracheophyta</taxon>
        <taxon>Spermatophyta</taxon>
        <taxon>Magnoliopsida</taxon>
        <taxon>Liliopsida</taxon>
        <taxon>Poales</taxon>
        <taxon>Poaceae</taxon>
        <taxon>PACMAD clade</taxon>
        <taxon>Panicoideae</taxon>
        <taxon>Panicodae</taxon>
        <taxon>Paniceae</taxon>
        <taxon>Panicinae</taxon>
        <taxon>Panicum</taxon>
        <taxon>Panicum sect. Panicum</taxon>
    </lineage>
</organism>
<feature type="region of interest" description="Disordered" evidence="3">
    <location>
        <begin position="29"/>
        <end position="63"/>
    </location>
</feature>
<evidence type="ECO:0000256" key="1">
    <source>
        <dbReference type="ARBA" id="ARBA00007447"/>
    </source>
</evidence>
<dbReference type="PRINTS" id="PR01885">
    <property type="entry name" value="MACROMOMYCIN"/>
</dbReference>
<dbReference type="OrthoDB" id="682182at2759"/>
<dbReference type="Proteomes" id="UP000244336">
    <property type="component" value="Chromosome 4"/>
</dbReference>
<dbReference type="Pfam" id="PF14543">
    <property type="entry name" value="TAXi_N"/>
    <property type="match status" value="1"/>
</dbReference>
<dbReference type="FunFam" id="2.40.70.10:FF:000049">
    <property type="entry name" value="Aspartyl protease AED1"/>
    <property type="match status" value="1"/>
</dbReference>
<dbReference type="Gramene" id="PUZ61090">
    <property type="protein sequence ID" value="PUZ61090"/>
    <property type="gene ID" value="GQ55_4G243200"/>
</dbReference>
<dbReference type="GO" id="GO:0003677">
    <property type="term" value="F:DNA binding"/>
    <property type="evidence" value="ECO:0007669"/>
    <property type="project" value="InterPro"/>
</dbReference>
<feature type="chain" id="PRO_5015669429" description="Peptidase A1 domain-containing protein" evidence="4">
    <location>
        <begin position="22"/>
        <end position="496"/>
    </location>
</feature>